<dbReference type="Proteomes" id="UP000027446">
    <property type="component" value="Unassembled WGS sequence"/>
</dbReference>
<evidence type="ECO:0000313" key="6">
    <source>
        <dbReference type="EMBL" id="KCZ86168.1"/>
    </source>
</evidence>
<dbReference type="PANTHER" id="PTHR30055">
    <property type="entry name" value="HTH-TYPE TRANSCRIPTIONAL REGULATOR RUTR"/>
    <property type="match status" value="1"/>
</dbReference>
<dbReference type="PANTHER" id="PTHR30055:SF234">
    <property type="entry name" value="HTH-TYPE TRANSCRIPTIONAL REGULATOR BETI"/>
    <property type="match status" value="1"/>
</dbReference>
<gene>
    <name evidence="6" type="ORF">HAD_10795</name>
</gene>
<dbReference type="InterPro" id="IPR041474">
    <property type="entry name" value="NicS_C"/>
</dbReference>
<dbReference type="InterPro" id="IPR050109">
    <property type="entry name" value="HTH-type_TetR-like_transc_reg"/>
</dbReference>
<dbReference type="Pfam" id="PF00440">
    <property type="entry name" value="TetR_N"/>
    <property type="match status" value="1"/>
</dbReference>
<dbReference type="InterPro" id="IPR009057">
    <property type="entry name" value="Homeodomain-like_sf"/>
</dbReference>
<keyword evidence="7" id="KW-1185">Reference proteome</keyword>
<evidence type="ECO:0000256" key="4">
    <source>
        <dbReference type="PROSITE-ProRule" id="PRU00335"/>
    </source>
</evidence>
<dbReference type="AlphaFoldDB" id="A0A069E7U5"/>
<organism evidence="6 7">
    <name type="scientific">Hyphomonas adhaerens MHS-3</name>
    <dbReference type="NCBI Taxonomy" id="1280949"/>
    <lineage>
        <taxon>Bacteria</taxon>
        <taxon>Pseudomonadati</taxon>
        <taxon>Pseudomonadota</taxon>
        <taxon>Alphaproteobacteria</taxon>
        <taxon>Hyphomonadales</taxon>
        <taxon>Hyphomonadaceae</taxon>
        <taxon>Hyphomonas</taxon>
    </lineage>
</organism>
<proteinExistence type="predicted"/>
<accession>A0A069E7U5</accession>
<comment type="caution">
    <text evidence="6">The sequence shown here is derived from an EMBL/GenBank/DDBJ whole genome shotgun (WGS) entry which is preliminary data.</text>
</comment>
<reference evidence="6 7" key="1">
    <citation type="journal article" date="2014" name="Antonie Van Leeuwenhoek">
        <title>Hyphomonas beringensis sp. nov. and Hyphomonas chukchiensis sp. nov., isolated from surface seawater of the Bering Sea and Chukchi Sea.</title>
        <authorList>
            <person name="Li C."/>
            <person name="Lai Q."/>
            <person name="Li G."/>
            <person name="Dong C."/>
            <person name="Wang J."/>
            <person name="Liao Y."/>
            <person name="Shao Z."/>
        </authorList>
    </citation>
    <scope>NUCLEOTIDE SEQUENCE [LARGE SCALE GENOMIC DNA]</scope>
    <source>
        <strain evidence="6 7">MHS-3</strain>
    </source>
</reference>
<keyword evidence="2 4" id="KW-0238">DNA-binding</keyword>
<dbReference type="InterPro" id="IPR036271">
    <property type="entry name" value="Tet_transcr_reg_TetR-rel_C_sf"/>
</dbReference>
<dbReference type="PRINTS" id="PR00455">
    <property type="entry name" value="HTHTETR"/>
</dbReference>
<dbReference type="Gene3D" id="1.10.10.60">
    <property type="entry name" value="Homeodomain-like"/>
    <property type="match status" value="1"/>
</dbReference>
<evidence type="ECO:0000256" key="2">
    <source>
        <dbReference type="ARBA" id="ARBA00023125"/>
    </source>
</evidence>
<dbReference type="eggNOG" id="COG1309">
    <property type="taxonomic scope" value="Bacteria"/>
</dbReference>
<dbReference type="OrthoDB" id="2356263at2"/>
<name>A0A069E7U5_9PROT</name>
<dbReference type="InterPro" id="IPR023772">
    <property type="entry name" value="DNA-bd_HTH_TetR-type_CS"/>
</dbReference>
<evidence type="ECO:0000256" key="3">
    <source>
        <dbReference type="ARBA" id="ARBA00023163"/>
    </source>
</evidence>
<dbReference type="SUPFAM" id="SSF48498">
    <property type="entry name" value="Tetracyclin repressor-like, C-terminal domain"/>
    <property type="match status" value="1"/>
</dbReference>
<evidence type="ECO:0000259" key="5">
    <source>
        <dbReference type="PROSITE" id="PS50977"/>
    </source>
</evidence>
<dbReference type="PATRIC" id="fig|1280949.3.peg.2209"/>
<feature type="DNA-binding region" description="H-T-H motif" evidence="4">
    <location>
        <begin position="31"/>
        <end position="50"/>
    </location>
</feature>
<dbReference type="Pfam" id="PF17938">
    <property type="entry name" value="TetR_C_29"/>
    <property type="match status" value="1"/>
</dbReference>
<protein>
    <submittedName>
        <fullName evidence="6">Transcriptional regulator</fullName>
    </submittedName>
</protein>
<evidence type="ECO:0000313" key="7">
    <source>
        <dbReference type="Proteomes" id="UP000027446"/>
    </source>
</evidence>
<dbReference type="RefSeq" id="WP_035571000.1">
    <property type="nucleotide sequence ID" value="NZ_ARYH01000001.1"/>
</dbReference>
<keyword evidence="1" id="KW-0805">Transcription regulation</keyword>
<sequence>MLKREKYTEQYSQILEAAIELFSTCGYDAVSTTQIAAAAGVSQPSIHYHFGSKTELWVAAIKSLATQIGSEIPTDWETVEEMEPIEALQYLCGLILDVSIQRPELGRFIMLEGQAGGERLEWLYDMVMKTSYTGFCQLIQRGIDSGQIKNHKPHQILMLLHGAVVTYFNVAPLVEIAFHENPGEERPAAEYRAAFLDIVIEGLKVNPTSKRKKRTSTRKATGQT</sequence>
<dbReference type="EMBL" id="ARYH01000001">
    <property type="protein sequence ID" value="KCZ86168.1"/>
    <property type="molecule type" value="Genomic_DNA"/>
</dbReference>
<evidence type="ECO:0000256" key="1">
    <source>
        <dbReference type="ARBA" id="ARBA00023015"/>
    </source>
</evidence>
<dbReference type="GO" id="GO:0003700">
    <property type="term" value="F:DNA-binding transcription factor activity"/>
    <property type="evidence" value="ECO:0007669"/>
    <property type="project" value="TreeGrafter"/>
</dbReference>
<keyword evidence="3" id="KW-0804">Transcription</keyword>
<feature type="domain" description="HTH tetR-type" evidence="5">
    <location>
        <begin position="8"/>
        <end position="68"/>
    </location>
</feature>
<dbReference type="GO" id="GO:0000976">
    <property type="term" value="F:transcription cis-regulatory region binding"/>
    <property type="evidence" value="ECO:0007669"/>
    <property type="project" value="TreeGrafter"/>
</dbReference>
<dbReference type="PROSITE" id="PS01081">
    <property type="entry name" value="HTH_TETR_1"/>
    <property type="match status" value="1"/>
</dbReference>
<dbReference type="InterPro" id="IPR001647">
    <property type="entry name" value="HTH_TetR"/>
</dbReference>
<dbReference type="PROSITE" id="PS50977">
    <property type="entry name" value="HTH_TETR_2"/>
    <property type="match status" value="1"/>
</dbReference>
<dbReference type="Gene3D" id="1.10.357.10">
    <property type="entry name" value="Tetracycline Repressor, domain 2"/>
    <property type="match status" value="1"/>
</dbReference>
<dbReference type="SUPFAM" id="SSF46689">
    <property type="entry name" value="Homeodomain-like"/>
    <property type="match status" value="1"/>
</dbReference>